<sequence>MIKKDIKLLKELGLKIKVERTKKGLSQEKLGELASLSRPTIGLIERGESEPSIVKVAQIADALNIKLCDLLDFE</sequence>
<dbReference type="Proteomes" id="UP000823928">
    <property type="component" value="Unassembled WGS sequence"/>
</dbReference>
<protein>
    <submittedName>
        <fullName evidence="3">Helix-turn-helix transcriptional regulator</fullName>
    </submittedName>
</protein>
<dbReference type="AlphaFoldDB" id="A0A9D1JNP7"/>
<dbReference type="Gene3D" id="1.10.260.40">
    <property type="entry name" value="lambda repressor-like DNA-binding domains"/>
    <property type="match status" value="1"/>
</dbReference>
<dbReference type="PANTHER" id="PTHR46558:SF4">
    <property type="entry name" value="DNA-BIDING PHAGE PROTEIN"/>
    <property type="match status" value="1"/>
</dbReference>
<dbReference type="GO" id="GO:0003677">
    <property type="term" value="F:DNA binding"/>
    <property type="evidence" value="ECO:0007669"/>
    <property type="project" value="UniProtKB-KW"/>
</dbReference>
<dbReference type="Pfam" id="PF01381">
    <property type="entry name" value="HTH_3"/>
    <property type="match status" value="1"/>
</dbReference>
<evidence type="ECO:0000259" key="2">
    <source>
        <dbReference type="PROSITE" id="PS50943"/>
    </source>
</evidence>
<dbReference type="SUPFAM" id="SSF47413">
    <property type="entry name" value="lambda repressor-like DNA-binding domains"/>
    <property type="match status" value="1"/>
</dbReference>
<dbReference type="CDD" id="cd00093">
    <property type="entry name" value="HTH_XRE"/>
    <property type="match status" value="1"/>
</dbReference>
<accession>A0A9D1JNP7</accession>
<dbReference type="InterPro" id="IPR001387">
    <property type="entry name" value="Cro/C1-type_HTH"/>
</dbReference>
<evidence type="ECO:0000313" key="3">
    <source>
        <dbReference type="EMBL" id="HIS36769.1"/>
    </source>
</evidence>
<reference evidence="3" key="2">
    <citation type="journal article" date="2021" name="PeerJ">
        <title>Extensive microbial diversity within the chicken gut microbiome revealed by metagenomics and culture.</title>
        <authorList>
            <person name="Gilroy R."/>
            <person name="Ravi A."/>
            <person name="Getino M."/>
            <person name="Pursley I."/>
            <person name="Horton D.L."/>
            <person name="Alikhan N.F."/>
            <person name="Baker D."/>
            <person name="Gharbi K."/>
            <person name="Hall N."/>
            <person name="Watson M."/>
            <person name="Adriaenssens E.M."/>
            <person name="Foster-Nyarko E."/>
            <person name="Jarju S."/>
            <person name="Secka A."/>
            <person name="Antonio M."/>
            <person name="Oren A."/>
            <person name="Chaudhuri R.R."/>
            <person name="La Ragione R."/>
            <person name="Hildebrand F."/>
            <person name="Pallen M.J."/>
        </authorList>
    </citation>
    <scope>NUCLEOTIDE SEQUENCE</scope>
    <source>
        <strain evidence="3">6276</strain>
    </source>
</reference>
<keyword evidence="1" id="KW-0238">DNA-binding</keyword>
<dbReference type="EMBL" id="DVIU01000182">
    <property type="protein sequence ID" value="HIS36769.1"/>
    <property type="molecule type" value="Genomic_DNA"/>
</dbReference>
<reference evidence="3" key="1">
    <citation type="submission" date="2020-10" db="EMBL/GenBank/DDBJ databases">
        <authorList>
            <person name="Gilroy R."/>
        </authorList>
    </citation>
    <scope>NUCLEOTIDE SEQUENCE</scope>
    <source>
        <strain evidence="3">6276</strain>
    </source>
</reference>
<evidence type="ECO:0000313" key="4">
    <source>
        <dbReference type="Proteomes" id="UP000823928"/>
    </source>
</evidence>
<dbReference type="PROSITE" id="PS50943">
    <property type="entry name" value="HTH_CROC1"/>
    <property type="match status" value="1"/>
</dbReference>
<dbReference type="InterPro" id="IPR010982">
    <property type="entry name" value="Lambda_DNA-bd_dom_sf"/>
</dbReference>
<gene>
    <name evidence="3" type="ORF">IAC10_09110</name>
</gene>
<dbReference type="PANTHER" id="PTHR46558">
    <property type="entry name" value="TRACRIPTIONAL REGULATORY PROTEIN-RELATED-RELATED"/>
    <property type="match status" value="1"/>
</dbReference>
<comment type="caution">
    <text evidence="3">The sequence shown here is derived from an EMBL/GenBank/DDBJ whole genome shotgun (WGS) entry which is preliminary data.</text>
</comment>
<name>A0A9D1JNP7_9BACT</name>
<organism evidence="3 4">
    <name type="scientific">Candidatus Scatousia excrementigallinarum</name>
    <dbReference type="NCBI Taxonomy" id="2840935"/>
    <lineage>
        <taxon>Bacteria</taxon>
        <taxon>Candidatus Scatousia</taxon>
    </lineage>
</organism>
<dbReference type="SMART" id="SM00530">
    <property type="entry name" value="HTH_XRE"/>
    <property type="match status" value="1"/>
</dbReference>
<feature type="domain" description="HTH cro/C1-type" evidence="2">
    <location>
        <begin position="16"/>
        <end position="70"/>
    </location>
</feature>
<proteinExistence type="predicted"/>
<evidence type="ECO:0000256" key="1">
    <source>
        <dbReference type="ARBA" id="ARBA00023125"/>
    </source>
</evidence>